<dbReference type="InterPro" id="IPR001128">
    <property type="entry name" value="Cyt_P450"/>
</dbReference>
<keyword evidence="5 6" id="KW-0408">Iron</keyword>
<dbReference type="InterPro" id="IPR017972">
    <property type="entry name" value="Cyt_P450_CS"/>
</dbReference>
<evidence type="ECO:0000256" key="3">
    <source>
        <dbReference type="ARBA" id="ARBA00022723"/>
    </source>
</evidence>
<evidence type="ECO:0000313" key="9">
    <source>
        <dbReference type="EMBL" id="KAG7090375.1"/>
    </source>
</evidence>
<keyword evidence="7" id="KW-0503">Monooxygenase</keyword>
<dbReference type="GO" id="GO:0020037">
    <property type="term" value="F:heme binding"/>
    <property type="evidence" value="ECO:0007669"/>
    <property type="project" value="InterPro"/>
</dbReference>
<evidence type="ECO:0000256" key="6">
    <source>
        <dbReference type="PIRSR" id="PIRSR602403-1"/>
    </source>
</evidence>
<keyword evidence="8" id="KW-0812">Transmembrane</keyword>
<evidence type="ECO:0000256" key="8">
    <source>
        <dbReference type="SAM" id="Phobius"/>
    </source>
</evidence>
<keyword evidence="8" id="KW-0472">Membrane</keyword>
<keyword evidence="8" id="KW-1133">Transmembrane helix</keyword>
<dbReference type="InterPro" id="IPR002403">
    <property type="entry name" value="Cyt_P450_E_grp-IV"/>
</dbReference>
<keyword evidence="4 7" id="KW-0560">Oxidoreductase</keyword>
<evidence type="ECO:0000256" key="4">
    <source>
        <dbReference type="ARBA" id="ARBA00023002"/>
    </source>
</evidence>
<sequence length="417" mass="47171">MINDIRNAPKESLSLQDAINDMMQLEHVMGKELQYDPYHIEVIKGTLTRHISTQLPDIHAEILEALAAELPEETEWKEVHAFRAIRKIVCRATNRAFVGAPLCHNPEYMDLNIKFAINVFLTAVIMNLIPGFMGFLKVAVAKWLSPSSRTINQAVKHLRPIIQERLDKEREYNGEWPGKPDDFLTWLMSEAQGNQLTIENLTLRILSVNFATIHTTSIVLVNCLYALAAHTEYIQPLREEVKGLVEEYGWTKTAISKMWKLDSFMKEAERTNGGSAVSMHRKALKEFTFSNGTSVPAGTILAVAVNAVHHDDAIYPNANNFNGYRFSSIREQQGESIKHQMSTPDLSWLLFGHGHHSCPGRFFAVNVLKLILASLILKYDIKFEREGEVPPNEWLSVNNMPNTSAKVLVRKVTLKGV</sequence>
<dbReference type="CDD" id="cd11041">
    <property type="entry name" value="CYP503A1-like"/>
    <property type="match status" value="1"/>
</dbReference>
<keyword evidence="3 6" id="KW-0479">Metal-binding</keyword>
<comment type="similarity">
    <text evidence="2 7">Belongs to the cytochrome P450 family.</text>
</comment>
<dbReference type="EMBL" id="CM032186">
    <property type="protein sequence ID" value="KAG7090375.1"/>
    <property type="molecule type" value="Genomic_DNA"/>
</dbReference>
<protein>
    <recommendedName>
        <fullName evidence="11">Cytochrome P450</fullName>
    </recommendedName>
</protein>
<dbReference type="Pfam" id="PF00067">
    <property type="entry name" value="p450"/>
    <property type="match status" value="1"/>
</dbReference>
<dbReference type="Gene3D" id="1.10.630.10">
    <property type="entry name" value="Cytochrome P450"/>
    <property type="match status" value="1"/>
</dbReference>
<feature type="binding site" description="axial binding residue" evidence="6">
    <location>
        <position position="358"/>
    </location>
    <ligand>
        <name>heme</name>
        <dbReference type="ChEBI" id="CHEBI:30413"/>
    </ligand>
    <ligandPart>
        <name>Fe</name>
        <dbReference type="ChEBI" id="CHEBI:18248"/>
    </ligandPart>
</feature>
<evidence type="ECO:0000256" key="5">
    <source>
        <dbReference type="ARBA" id="ARBA00023004"/>
    </source>
</evidence>
<keyword evidence="10" id="KW-1185">Reference proteome</keyword>
<name>A0A9P7RVE5_9AGAR</name>
<evidence type="ECO:0000256" key="7">
    <source>
        <dbReference type="RuleBase" id="RU000461"/>
    </source>
</evidence>
<gene>
    <name evidence="9" type="ORF">E1B28_009494</name>
</gene>
<accession>A0A9P7RVE5</accession>
<dbReference type="KEGG" id="more:E1B28_009494"/>
<evidence type="ECO:0000256" key="1">
    <source>
        <dbReference type="ARBA" id="ARBA00001971"/>
    </source>
</evidence>
<comment type="caution">
    <text evidence="9">The sequence shown here is derived from an EMBL/GenBank/DDBJ whole genome shotgun (WGS) entry which is preliminary data.</text>
</comment>
<dbReference type="OrthoDB" id="1844152at2759"/>
<evidence type="ECO:0000256" key="2">
    <source>
        <dbReference type="ARBA" id="ARBA00010617"/>
    </source>
</evidence>
<dbReference type="SUPFAM" id="SSF48264">
    <property type="entry name" value="Cytochrome P450"/>
    <property type="match status" value="1"/>
</dbReference>
<dbReference type="GO" id="GO:0004497">
    <property type="term" value="F:monooxygenase activity"/>
    <property type="evidence" value="ECO:0007669"/>
    <property type="project" value="UniProtKB-KW"/>
</dbReference>
<comment type="cofactor">
    <cofactor evidence="1 6">
        <name>heme</name>
        <dbReference type="ChEBI" id="CHEBI:30413"/>
    </cofactor>
</comment>
<dbReference type="InterPro" id="IPR036396">
    <property type="entry name" value="Cyt_P450_sf"/>
</dbReference>
<evidence type="ECO:0008006" key="11">
    <source>
        <dbReference type="Google" id="ProtNLM"/>
    </source>
</evidence>
<dbReference type="PRINTS" id="PR00465">
    <property type="entry name" value="EP450IV"/>
</dbReference>
<dbReference type="AlphaFoldDB" id="A0A9P7RVE5"/>
<evidence type="ECO:0000313" key="10">
    <source>
        <dbReference type="Proteomes" id="UP001049176"/>
    </source>
</evidence>
<dbReference type="PANTHER" id="PTHR46206">
    <property type="entry name" value="CYTOCHROME P450"/>
    <property type="match status" value="1"/>
</dbReference>
<proteinExistence type="inferred from homology"/>
<dbReference type="RefSeq" id="XP_043006845.1">
    <property type="nucleotide sequence ID" value="XM_043154390.1"/>
</dbReference>
<dbReference type="GO" id="GO:0005506">
    <property type="term" value="F:iron ion binding"/>
    <property type="evidence" value="ECO:0007669"/>
    <property type="project" value="InterPro"/>
</dbReference>
<dbReference type="GeneID" id="66078570"/>
<feature type="transmembrane region" description="Helical" evidence="8">
    <location>
        <begin position="115"/>
        <end position="136"/>
    </location>
</feature>
<organism evidence="9 10">
    <name type="scientific">Marasmius oreades</name>
    <name type="common">fairy-ring Marasmius</name>
    <dbReference type="NCBI Taxonomy" id="181124"/>
    <lineage>
        <taxon>Eukaryota</taxon>
        <taxon>Fungi</taxon>
        <taxon>Dikarya</taxon>
        <taxon>Basidiomycota</taxon>
        <taxon>Agaricomycotina</taxon>
        <taxon>Agaricomycetes</taxon>
        <taxon>Agaricomycetidae</taxon>
        <taxon>Agaricales</taxon>
        <taxon>Marasmiineae</taxon>
        <taxon>Marasmiaceae</taxon>
        <taxon>Marasmius</taxon>
    </lineage>
</organism>
<dbReference type="Proteomes" id="UP001049176">
    <property type="component" value="Chromosome 6"/>
</dbReference>
<dbReference type="GO" id="GO:0016705">
    <property type="term" value="F:oxidoreductase activity, acting on paired donors, with incorporation or reduction of molecular oxygen"/>
    <property type="evidence" value="ECO:0007669"/>
    <property type="project" value="InterPro"/>
</dbReference>
<dbReference type="PROSITE" id="PS00086">
    <property type="entry name" value="CYTOCHROME_P450"/>
    <property type="match status" value="1"/>
</dbReference>
<keyword evidence="6 7" id="KW-0349">Heme</keyword>
<reference evidence="9" key="1">
    <citation type="journal article" date="2021" name="Genome Biol. Evol.">
        <title>The assembled and annotated genome of the fairy-ring fungus Marasmius oreades.</title>
        <authorList>
            <person name="Hiltunen M."/>
            <person name="Ament-Velasquez S.L."/>
            <person name="Johannesson H."/>
        </authorList>
    </citation>
    <scope>NUCLEOTIDE SEQUENCE</scope>
    <source>
        <strain evidence="9">03SP1</strain>
    </source>
</reference>